<evidence type="ECO:0000256" key="1">
    <source>
        <dbReference type="SAM" id="Phobius"/>
    </source>
</evidence>
<keyword evidence="1" id="KW-1133">Transmembrane helix</keyword>
<feature type="transmembrane region" description="Helical" evidence="1">
    <location>
        <begin position="35"/>
        <end position="54"/>
    </location>
</feature>
<name>A0AAD4BY65_BOLED</name>
<sequence length="123" mass="13975">MKESLSSKTHHERCYYSTRHSRTDNLGPSGYPTRIHVLVGLSLAVIFVFVTRSAPNKQSLGSMNGLSQNLTFCTCNWTGTDNLVICDFKGVQYPWWQFGLRHLIILTILVVLSRCLPDLEDEE</sequence>
<dbReference type="AlphaFoldDB" id="A0AAD4BY65"/>
<dbReference type="EMBL" id="WHUW01000009">
    <property type="protein sequence ID" value="KAF8442385.1"/>
    <property type="molecule type" value="Genomic_DNA"/>
</dbReference>
<keyword evidence="1" id="KW-0812">Transmembrane</keyword>
<reference evidence="2" key="1">
    <citation type="submission" date="2019-10" db="EMBL/GenBank/DDBJ databases">
        <authorList>
            <consortium name="DOE Joint Genome Institute"/>
            <person name="Kuo A."/>
            <person name="Miyauchi S."/>
            <person name="Kiss E."/>
            <person name="Drula E."/>
            <person name="Kohler A."/>
            <person name="Sanchez-Garcia M."/>
            <person name="Andreopoulos B."/>
            <person name="Barry K.W."/>
            <person name="Bonito G."/>
            <person name="Buee M."/>
            <person name="Carver A."/>
            <person name="Chen C."/>
            <person name="Cichocki N."/>
            <person name="Clum A."/>
            <person name="Culley D."/>
            <person name="Crous P.W."/>
            <person name="Fauchery L."/>
            <person name="Girlanda M."/>
            <person name="Hayes R."/>
            <person name="Keri Z."/>
            <person name="LaButti K."/>
            <person name="Lipzen A."/>
            <person name="Lombard V."/>
            <person name="Magnuson J."/>
            <person name="Maillard F."/>
            <person name="Morin E."/>
            <person name="Murat C."/>
            <person name="Nolan M."/>
            <person name="Ohm R."/>
            <person name="Pangilinan J."/>
            <person name="Pereira M."/>
            <person name="Perotto S."/>
            <person name="Peter M."/>
            <person name="Riley R."/>
            <person name="Sitrit Y."/>
            <person name="Stielow B."/>
            <person name="Szollosi G."/>
            <person name="Zifcakova L."/>
            <person name="Stursova M."/>
            <person name="Spatafora J.W."/>
            <person name="Tedersoo L."/>
            <person name="Vaario L.-M."/>
            <person name="Yamada A."/>
            <person name="Yan M."/>
            <person name="Wang P."/>
            <person name="Xu J."/>
            <person name="Bruns T."/>
            <person name="Baldrian P."/>
            <person name="Vilgalys R."/>
            <person name="Henrissat B."/>
            <person name="Grigoriev I.V."/>
            <person name="Hibbett D."/>
            <person name="Nagy L.G."/>
            <person name="Martin F.M."/>
        </authorList>
    </citation>
    <scope>NUCLEOTIDE SEQUENCE</scope>
    <source>
        <strain evidence="2">BED1</strain>
    </source>
</reference>
<evidence type="ECO:0000313" key="3">
    <source>
        <dbReference type="Proteomes" id="UP001194468"/>
    </source>
</evidence>
<gene>
    <name evidence="2" type="ORF">L210DRAFT_491052</name>
</gene>
<keyword evidence="3" id="KW-1185">Reference proteome</keyword>
<keyword evidence="1" id="KW-0472">Membrane</keyword>
<protein>
    <submittedName>
        <fullName evidence="2">Uncharacterized protein</fullName>
    </submittedName>
</protein>
<dbReference type="Proteomes" id="UP001194468">
    <property type="component" value="Unassembled WGS sequence"/>
</dbReference>
<accession>A0AAD4BY65</accession>
<reference evidence="2" key="2">
    <citation type="journal article" date="2020" name="Nat. Commun.">
        <title>Large-scale genome sequencing of mycorrhizal fungi provides insights into the early evolution of symbiotic traits.</title>
        <authorList>
            <person name="Miyauchi S."/>
            <person name="Kiss E."/>
            <person name="Kuo A."/>
            <person name="Drula E."/>
            <person name="Kohler A."/>
            <person name="Sanchez-Garcia M."/>
            <person name="Morin E."/>
            <person name="Andreopoulos B."/>
            <person name="Barry K.W."/>
            <person name="Bonito G."/>
            <person name="Buee M."/>
            <person name="Carver A."/>
            <person name="Chen C."/>
            <person name="Cichocki N."/>
            <person name="Clum A."/>
            <person name="Culley D."/>
            <person name="Crous P.W."/>
            <person name="Fauchery L."/>
            <person name="Girlanda M."/>
            <person name="Hayes R.D."/>
            <person name="Keri Z."/>
            <person name="LaButti K."/>
            <person name="Lipzen A."/>
            <person name="Lombard V."/>
            <person name="Magnuson J."/>
            <person name="Maillard F."/>
            <person name="Murat C."/>
            <person name="Nolan M."/>
            <person name="Ohm R.A."/>
            <person name="Pangilinan J."/>
            <person name="Pereira M.F."/>
            <person name="Perotto S."/>
            <person name="Peter M."/>
            <person name="Pfister S."/>
            <person name="Riley R."/>
            <person name="Sitrit Y."/>
            <person name="Stielow J.B."/>
            <person name="Szollosi G."/>
            <person name="Zifcakova L."/>
            <person name="Stursova M."/>
            <person name="Spatafora J.W."/>
            <person name="Tedersoo L."/>
            <person name="Vaario L.M."/>
            <person name="Yamada A."/>
            <person name="Yan M."/>
            <person name="Wang P."/>
            <person name="Xu J."/>
            <person name="Bruns T."/>
            <person name="Baldrian P."/>
            <person name="Vilgalys R."/>
            <person name="Dunand C."/>
            <person name="Henrissat B."/>
            <person name="Grigoriev I.V."/>
            <person name="Hibbett D."/>
            <person name="Nagy L.G."/>
            <person name="Martin F.M."/>
        </authorList>
    </citation>
    <scope>NUCLEOTIDE SEQUENCE</scope>
    <source>
        <strain evidence="2">BED1</strain>
    </source>
</reference>
<evidence type="ECO:0000313" key="2">
    <source>
        <dbReference type="EMBL" id="KAF8442385.1"/>
    </source>
</evidence>
<comment type="caution">
    <text evidence="2">The sequence shown here is derived from an EMBL/GenBank/DDBJ whole genome shotgun (WGS) entry which is preliminary data.</text>
</comment>
<organism evidence="2 3">
    <name type="scientific">Boletus edulis BED1</name>
    <dbReference type="NCBI Taxonomy" id="1328754"/>
    <lineage>
        <taxon>Eukaryota</taxon>
        <taxon>Fungi</taxon>
        <taxon>Dikarya</taxon>
        <taxon>Basidiomycota</taxon>
        <taxon>Agaricomycotina</taxon>
        <taxon>Agaricomycetes</taxon>
        <taxon>Agaricomycetidae</taxon>
        <taxon>Boletales</taxon>
        <taxon>Boletineae</taxon>
        <taxon>Boletaceae</taxon>
        <taxon>Boletoideae</taxon>
        <taxon>Boletus</taxon>
    </lineage>
</organism>
<proteinExistence type="predicted"/>